<keyword evidence="3" id="KW-1185">Reference proteome</keyword>
<proteinExistence type="predicted"/>
<protein>
    <submittedName>
        <fullName evidence="2">Uncharacterized protein</fullName>
    </submittedName>
</protein>
<evidence type="ECO:0000313" key="3">
    <source>
        <dbReference type="Proteomes" id="UP001221757"/>
    </source>
</evidence>
<feature type="compositionally biased region" description="Polar residues" evidence="1">
    <location>
        <begin position="163"/>
        <end position="172"/>
    </location>
</feature>
<feature type="region of interest" description="Disordered" evidence="1">
    <location>
        <begin position="101"/>
        <end position="176"/>
    </location>
</feature>
<dbReference type="EMBL" id="JARKIE010000007">
    <property type="protein sequence ID" value="KAJ7706380.1"/>
    <property type="molecule type" value="Genomic_DNA"/>
</dbReference>
<dbReference type="Proteomes" id="UP001221757">
    <property type="component" value="Unassembled WGS sequence"/>
</dbReference>
<evidence type="ECO:0000256" key="1">
    <source>
        <dbReference type="SAM" id="MobiDB-lite"/>
    </source>
</evidence>
<comment type="caution">
    <text evidence="2">The sequence shown here is derived from an EMBL/GenBank/DDBJ whole genome shotgun (WGS) entry which is preliminary data.</text>
</comment>
<feature type="region of interest" description="Disordered" evidence="1">
    <location>
        <begin position="188"/>
        <end position="243"/>
    </location>
</feature>
<gene>
    <name evidence="2" type="ORF">B0H17DRAFT_627001</name>
</gene>
<reference evidence="2" key="1">
    <citation type="submission" date="2023-03" db="EMBL/GenBank/DDBJ databases">
        <title>Massive genome expansion in bonnet fungi (Mycena s.s.) driven by repeated elements and novel gene families across ecological guilds.</title>
        <authorList>
            <consortium name="Lawrence Berkeley National Laboratory"/>
            <person name="Harder C.B."/>
            <person name="Miyauchi S."/>
            <person name="Viragh M."/>
            <person name="Kuo A."/>
            <person name="Thoen E."/>
            <person name="Andreopoulos B."/>
            <person name="Lu D."/>
            <person name="Skrede I."/>
            <person name="Drula E."/>
            <person name="Henrissat B."/>
            <person name="Morin E."/>
            <person name="Kohler A."/>
            <person name="Barry K."/>
            <person name="LaButti K."/>
            <person name="Morin E."/>
            <person name="Salamov A."/>
            <person name="Lipzen A."/>
            <person name="Mereny Z."/>
            <person name="Hegedus B."/>
            <person name="Baldrian P."/>
            <person name="Stursova M."/>
            <person name="Weitz H."/>
            <person name="Taylor A."/>
            <person name="Grigoriev I.V."/>
            <person name="Nagy L.G."/>
            <person name="Martin F."/>
            <person name="Kauserud H."/>
        </authorList>
    </citation>
    <scope>NUCLEOTIDE SEQUENCE</scope>
    <source>
        <strain evidence="2">CBHHK067</strain>
    </source>
</reference>
<evidence type="ECO:0000313" key="2">
    <source>
        <dbReference type="EMBL" id="KAJ7706380.1"/>
    </source>
</evidence>
<name>A0AAD7GVZ4_MYCRO</name>
<accession>A0AAD7GVZ4</accession>
<organism evidence="2 3">
    <name type="scientific">Mycena rosella</name>
    <name type="common">Pink bonnet</name>
    <name type="synonym">Agaricus rosellus</name>
    <dbReference type="NCBI Taxonomy" id="1033263"/>
    <lineage>
        <taxon>Eukaryota</taxon>
        <taxon>Fungi</taxon>
        <taxon>Dikarya</taxon>
        <taxon>Basidiomycota</taxon>
        <taxon>Agaricomycotina</taxon>
        <taxon>Agaricomycetes</taxon>
        <taxon>Agaricomycetidae</taxon>
        <taxon>Agaricales</taxon>
        <taxon>Marasmiineae</taxon>
        <taxon>Mycenaceae</taxon>
        <taxon>Mycena</taxon>
    </lineage>
</organism>
<feature type="region of interest" description="Disordered" evidence="1">
    <location>
        <begin position="274"/>
        <end position="320"/>
    </location>
</feature>
<sequence length="464" mass="51484">MPKPGNHGGPLGISPGQVLPRNFQFYPPAALLRPGRSTVGLPRLRRPICHKCRPGSRTGARRRQSRMVDGRRRIRAPHPRSLETHRMTRAVLTPRPRIHRTMPAQLHPTCQPPSPMRPAHPSYDNRTSYDIRASYIPPQTQYDPVDLPPQPRDTNPYRARLTPQPSAHTSFASEDYDTSAAYGGIEEEEIAPPRDRRSAPPVPTAVDPHFDSNGFQPRRHNARPGFTPPQPLDPRGFPDPIRLSAGQSQANLRHSPNGQPVAGFIDPRLLQHREQQQPGPGHGQDLSGMRRSPSGDDSRLQQQHYPTPPAGSSHHAHLTNKIGGDRHRISLNQRHSSRRILIVLLTSSNRLASILPWLSTIPAGAHLICHRRHQEPQPPISVDSTWITNNVSPHPCQISVDSSGSPATYCPPARSTAEHCAVGCQFHQRSRGPQPQHIPKHLVMPTPCSKPRSCHTIPASVLPD</sequence>
<dbReference type="AlphaFoldDB" id="A0AAD7GVZ4"/>